<dbReference type="EMBL" id="QZKI01000119">
    <property type="protein sequence ID" value="RJP66121.1"/>
    <property type="molecule type" value="Genomic_DNA"/>
</dbReference>
<comment type="caution">
    <text evidence="1">The sequence shown here is derived from an EMBL/GenBank/DDBJ whole genome shotgun (WGS) entry which is preliminary data.</text>
</comment>
<gene>
    <name evidence="1" type="ORF">C4532_16585</name>
</gene>
<sequence>MKQSSTWGESVVKIGYQAKYYTMINLLRQLHSLLTNRGIFSRIEYGSRGDDWALKRHFKRNKL</sequence>
<dbReference type="AlphaFoldDB" id="A0A419ERU4"/>
<reference evidence="1 2" key="1">
    <citation type="journal article" date="2017" name="ISME J.">
        <title>Energy and carbon metabolisms in a deep terrestrial subsurface fluid microbial community.</title>
        <authorList>
            <person name="Momper L."/>
            <person name="Jungbluth S.P."/>
            <person name="Lee M.D."/>
            <person name="Amend J.P."/>
        </authorList>
    </citation>
    <scope>NUCLEOTIDE SEQUENCE [LARGE SCALE GENOMIC DNA]</scope>
    <source>
        <strain evidence="1">SURF_17</strain>
    </source>
</reference>
<protein>
    <submittedName>
        <fullName evidence="1">Uncharacterized protein</fullName>
    </submittedName>
</protein>
<accession>A0A419ERU4</accession>
<name>A0A419ERU4_9BACT</name>
<dbReference type="Proteomes" id="UP000285961">
    <property type="component" value="Unassembled WGS sequence"/>
</dbReference>
<evidence type="ECO:0000313" key="1">
    <source>
        <dbReference type="EMBL" id="RJP66121.1"/>
    </source>
</evidence>
<proteinExistence type="predicted"/>
<organism evidence="1 2">
    <name type="scientific">Candidatus Abyssobacteria bacterium SURF_17</name>
    <dbReference type="NCBI Taxonomy" id="2093361"/>
    <lineage>
        <taxon>Bacteria</taxon>
        <taxon>Pseudomonadati</taxon>
        <taxon>Candidatus Hydrogenedentota</taxon>
        <taxon>Candidatus Abyssobacteria</taxon>
    </lineage>
</organism>
<evidence type="ECO:0000313" key="2">
    <source>
        <dbReference type="Proteomes" id="UP000285961"/>
    </source>
</evidence>